<keyword evidence="2" id="KW-0539">Nucleus</keyword>
<dbReference type="AlphaFoldDB" id="A0AA40K9V0"/>
<name>A0AA40K9V0_9PEZI</name>
<evidence type="ECO:0000313" key="5">
    <source>
        <dbReference type="Proteomes" id="UP001172155"/>
    </source>
</evidence>
<feature type="compositionally biased region" description="Gly residues" evidence="3">
    <location>
        <begin position="450"/>
        <end position="465"/>
    </location>
</feature>
<dbReference type="PANTHER" id="PTHR12610">
    <property type="entry name" value="SINGLE STRANDED DNA BINDING PROTEIN"/>
    <property type="match status" value="1"/>
</dbReference>
<protein>
    <recommendedName>
        <fullName evidence="6">LisH domain-containing protein</fullName>
    </recommendedName>
</protein>
<evidence type="ECO:0000256" key="3">
    <source>
        <dbReference type="SAM" id="MobiDB-lite"/>
    </source>
</evidence>
<organism evidence="4 5">
    <name type="scientific">Schizothecium vesticola</name>
    <dbReference type="NCBI Taxonomy" id="314040"/>
    <lineage>
        <taxon>Eukaryota</taxon>
        <taxon>Fungi</taxon>
        <taxon>Dikarya</taxon>
        <taxon>Ascomycota</taxon>
        <taxon>Pezizomycotina</taxon>
        <taxon>Sordariomycetes</taxon>
        <taxon>Sordariomycetidae</taxon>
        <taxon>Sordariales</taxon>
        <taxon>Schizotheciaceae</taxon>
        <taxon>Schizothecium</taxon>
    </lineage>
</organism>
<evidence type="ECO:0000256" key="1">
    <source>
        <dbReference type="ARBA" id="ARBA00004123"/>
    </source>
</evidence>
<feature type="compositionally biased region" description="Low complexity" evidence="3">
    <location>
        <begin position="635"/>
        <end position="651"/>
    </location>
</feature>
<feature type="compositionally biased region" description="Basic residues" evidence="3">
    <location>
        <begin position="652"/>
        <end position="662"/>
    </location>
</feature>
<dbReference type="GO" id="GO:0005634">
    <property type="term" value="C:nucleus"/>
    <property type="evidence" value="ECO:0007669"/>
    <property type="project" value="UniProtKB-SubCell"/>
</dbReference>
<gene>
    <name evidence="4" type="ORF">B0T18DRAFT_425511</name>
</gene>
<dbReference type="EMBL" id="JAUKUD010000002">
    <property type="protein sequence ID" value="KAK0750752.1"/>
    <property type="molecule type" value="Genomic_DNA"/>
</dbReference>
<feature type="compositionally biased region" description="Polar residues" evidence="3">
    <location>
        <begin position="508"/>
        <end position="524"/>
    </location>
</feature>
<dbReference type="GO" id="GO:0045944">
    <property type="term" value="P:positive regulation of transcription by RNA polymerase II"/>
    <property type="evidence" value="ECO:0007669"/>
    <property type="project" value="TreeGrafter"/>
</dbReference>
<comment type="caution">
    <text evidence="4">The sequence shown here is derived from an EMBL/GenBank/DDBJ whole genome shotgun (WGS) entry which is preliminary data.</text>
</comment>
<feature type="region of interest" description="Disordered" evidence="3">
    <location>
        <begin position="431"/>
        <end position="750"/>
    </location>
</feature>
<evidence type="ECO:0000313" key="4">
    <source>
        <dbReference type="EMBL" id="KAK0750752.1"/>
    </source>
</evidence>
<feature type="compositionally biased region" description="Low complexity" evidence="3">
    <location>
        <begin position="560"/>
        <end position="610"/>
    </location>
</feature>
<reference evidence="4" key="1">
    <citation type="submission" date="2023-06" db="EMBL/GenBank/DDBJ databases">
        <title>Genome-scale phylogeny and comparative genomics of the fungal order Sordariales.</title>
        <authorList>
            <consortium name="Lawrence Berkeley National Laboratory"/>
            <person name="Hensen N."/>
            <person name="Bonometti L."/>
            <person name="Westerberg I."/>
            <person name="Brannstrom I.O."/>
            <person name="Guillou S."/>
            <person name="Cros-Aarteil S."/>
            <person name="Calhoun S."/>
            <person name="Haridas S."/>
            <person name="Kuo A."/>
            <person name="Mondo S."/>
            <person name="Pangilinan J."/>
            <person name="Riley R."/>
            <person name="LaButti K."/>
            <person name="Andreopoulos B."/>
            <person name="Lipzen A."/>
            <person name="Chen C."/>
            <person name="Yanf M."/>
            <person name="Daum C."/>
            <person name="Ng V."/>
            <person name="Clum A."/>
            <person name="Steindorff A."/>
            <person name="Ohm R."/>
            <person name="Martin F."/>
            <person name="Silar P."/>
            <person name="Natvig D."/>
            <person name="Lalanne C."/>
            <person name="Gautier V."/>
            <person name="Ament-velasquez S.L."/>
            <person name="Kruys A."/>
            <person name="Hutchinson M.I."/>
            <person name="Powell A.J."/>
            <person name="Barry K."/>
            <person name="Miller A.N."/>
            <person name="Grigoriev I.V."/>
            <person name="Debuchy R."/>
            <person name="Gladieux P."/>
            <person name="Thoren M.H."/>
            <person name="Johannesson H."/>
        </authorList>
    </citation>
    <scope>NUCLEOTIDE SEQUENCE</scope>
    <source>
        <strain evidence="4">SMH3187-1</strain>
    </source>
</reference>
<evidence type="ECO:0000256" key="2">
    <source>
        <dbReference type="ARBA" id="ARBA00023242"/>
    </source>
</evidence>
<dbReference type="PANTHER" id="PTHR12610:SF12">
    <property type="entry name" value="SEQUENCE-SPECIFIC SINGLE-STRANDED DNA-BINDING PROTEIN, ISOFORM D"/>
    <property type="match status" value="1"/>
</dbReference>
<feature type="region of interest" description="Disordered" evidence="3">
    <location>
        <begin position="232"/>
        <end position="275"/>
    </location>
</feature>
<keyword evidence="5" id="KW-1185">Reference proteome</keyword>
<accession>A0AA40K9V0</accession>
<dbReference type="Proteomes" id="UP001172155">
    <property type="component" value="Unassembled WGS sequence"/>
</dbReference>
<feature type="compositionally biased region" description="Pro residues" evidence="3">
    <location>
        <begin position="687"/>
        <end position="702"/>
    </location>
</feature>
<proteinExistence type="predicted"/>
<comment type="subcellular location">
    <subcellularLocation>
        <location evidence="1">Nucleus</location>
    </subcellularLocation>
</comment>
<feature type="compositionally biased region" description="Low complexity" evidence="3">
    <location>
        <begin position="722"/>
        <end position="738"/>
    </location>
</feature>
<evidence type="ECO:0008006" key="6">
    <source>
        <dbReference type="Google" id="ProtNLM"/>
    </source>
</evidence>
<feature type="compositionally biased region" description="Low complexity" evidence="3">
    <location>
        <begin position="537"/>
        <end position="552"/>
    </location>
</feature>
<sequence length="805" mass="84557">MNTMANMANMANMGGPVGAQGQMLNNNGALPHQAGPRQPLHLPNTIFNRTQFHTYIYEYLLRAELYDCARALYQADPSLNVKKEADENGNGLGDDPMDTDMKELDIKRPGDLPAPMTATSGGGSGFLFDWFCIFWDIFTTSKSGKGSPQVQQYVAHNQAQSRLRQEQQQQHMLRNMQRGAAEPNFAQQQQHFHQQLMARGSMPNGMMMKQQGNPLQRAAMANNQNPQAMMLQQKAAGMQRGPSDMDGNRGGPASPGSTDNAPSPSKRPRLDGVPAFNPNQAAMLQNGRPAQGMQGQQQVGNGPNSARALLFQQGIHPSSLNPDHLQGFPPNLAKNIATYAANLQQHHGSQMPNKNMANVGGPQGQGAPMVQQGGPDGAGLAQFYNPGDLAPGTANMRPGPGAQAAGSNHALQDYQMQLMLLEQQNKKRLMMARQEQDVGGNPMPRPDGQVGPGGPGATAGPGGQNFPGASPPGGRNGASPNPAEQMKRAGQQMSNAAMGGSPLPDGAQSRSSPNSMNFMGQNMDPNAPHFGMGMGMAGQMNGGMRPPGAHPAGGPPFNPQMATVHQQQMMAAAAQRHQAQQAQGGPGMQWQPGPNGQMPGQGPAQGTPQQRPMPPPSAPAAAAAAAGSRNATSSPQTGTAAPPTPQQANKPAPKKKETKKNTGKAAAQKKGTNVATGANPAAEPEAPQEPPTPATPITPVNPPNFAKNQNLSVNAPGVPNGQPAQAVPAPVPAVQPVQHPEQNRNSFNMDAGNLDFSMDFANPLTSNDVLDGFDFDSFLHDSNTGEEGTYDFSAGFMEGGEIGAD</sequence>